<accession>A0ABQ4Q0N6</accession>
<dbReference type="Proteomes" id="UP000887222">
    <property type="component" value="Unassembled WGS sequence"/>
</dbReference>
<reference evidence="1 2" key="1">
    <citation type="journal article" date="2022" name="Int. J. Syst. Evol. Microbiol.">
        <title>Noviherbaspirillum aridicola sp. nov., isolated from an arid soil in Pakistan.</title>
        <authorList>
            <person name="Khan I.U."/>
            <person name="Saqib M."/>
            <person name="Amin A."/>
            <person name="Hussain F."/>
            <person name="Li L."/>
            <person name="Liu Y.H."/>
            <person name="Fang B.Z."/>
            <person name="Ahmed I."/>
            <person name="Li W.J."/>
        </authorList>
    </citation>
    <scope>NUCLEOTIDE SEQUENCE [LARGE SCALE GENOMIC DNA]</scope>
    <source>
        <strain evidence="1 2">NCCP-691</strain>
    </source>
</reference>
<dbReference type="EMBL" id="BPMK01000003">
    <property type="protein sequence ID" value="GIZ50733.1"/>
    <property type="molecule type" value="Genomic_DNA"/>
</dbReference>
<sequence>MNCSAERGAGGSCGSCAEDAVAEEAPVERDVFGKCVAKTWVQDGRRSIFRFMSDDVYRSSSLEGGLAAASDAARFAGHDGRRREHTLAAMDVSSHGTLSNCCMAPHAHPLSMSCRGGLQAGAGL</sequence>
<keyword evidence="2" id="KW-1185">Reference proteome</keyword>
<comment type="caution">
    <text evidence="1">The sequence shown here is derived from an EMBL/GenBank/DDBJ whole genome shotgun (WGS) entry which is preliminary data.</text>
</comment>
<protein>
    <submittedName>
        <fullName evidence="1">Uncharacterized protein</fullName>
    </submittedName>
</protein>
<evidence type="ECO:0000313" key="2">
    <source>
        <dbReference type="Proteomes" id="UP000887222"/>
    </source>
</evidence>
<gene>
    <name evidence="1" type="ORF">NCCP691_07470</name>
</gene>
<organism evidence="1 2">
    <name type="scientific">Noviherbaspirillum aridicola</name>
    <dbReference type="NCBI Taxonomy" id="2849687"/>
    <lineage>
        <taxon>Bacteria</taxon>
        <taxon>Pseudomonadati</taxon>
        <taxon>Pseudomonadota</taxon>
        <taxon>Betaproteobacteria</taxon>
        <taxon>Burkholderiales</taxon>
        <taxon>Oxalobacteraceae</taxon>
        <taxon>Noviherbaspirillum</taxon>
    </lineage>
</organism>
<evidence type="ECO:0000313" key="1">
    <source>
        <dbReference type="EMBL" id="GIZ50733.1"/>
    </source>
</evidence>
<name>A0ABQ4Q0N6_9BURK</name>
<proteinExistence type="predicted"/>